<evidence type="ECO:0000313" key="1">
    <source>
        <dbReference type="EMBL" id="KIN99349.1"/>
    </source>
</evidence>
<keyword evidence="2" id="KW-1185">Reference proteome</keyword>
<sequence>MQSEVDLRMMEDPLIMMEIVMGRIGTPHKGVKNTDIPICDEGMDHQGTVPLKEGIIGKAHKEVVSLEEIQASLEGISPPMTKITTITMVMEVMGEALYAQHIWEQVGQPTGQFGPEVKAMGVPKPGKYKGQNDLEEFNNWLGQLLKYFYESPLPRKDKGKAVAKPQLYAVDVQEDAEHKHACVEDKVEEVPDNPDNDEEVQAYEGTTEMYLVVDEEDEPVAYFGTMDPKDEPLEEEVVYCASIHAEVQEGQMPSKDNALMQEDDPLI</sequence>
<dbReference type="Proteomes" id="UP000054217">
    <property type="component" value="Unassembled WGS sequence"/>
</dbReference>
<name>A0A0C3NE42_PISTI</name>
<dbReference type="STRING" id="870435.A0A0C3NE42"/>
<dbReference type="EMBL" id="KN832006">
    <property type="protein sequence ID" value="KIN99349.1"/>
    <property type="molecule type" value="Genomic_DNA"/>
</dbReference>
<reference evidence="1 2" key="1">
    <citation type="submission" date="2014-04" db="EMBL/GenBank/DDBJ databases">
        <authorList>
            <consortium name="DOE Joint Genome Institute"/>
            <person name="Kuo A."/>
            <person name="Kohler A."/>
            <person name="Costa M.D."/>
            <person name="Nagy L.G."/>
            <person name="Floudas D."/>
            <person name="Copeland A."/>
            <person name="Barry K.W."/>
            <person name="Cichocki N."/>
            <person name="Veneault-Fourrey C."/>
            <person name="LaButti K."/>
            <person name="Lindquist E.A."/>
            <person name="Lipzen A."/>
            <person name="Lundell T."/>
            <person name="Morin E."/>
            <person name="Murat C."/>
            <person name="Sun H."/>
            <person name="Tunlid A."/>
            <person name="Henrissat B."/>
            <person name="Grigoriev I.V."/>
            <person name="Hibbett D.S."/>
            <person name="Martin F."/>
            <person name="Nordberg H.P."/>
            <person name="Cantor M.N."/>
            <person name="Hua S.X."/>
        </authorList>
    </citation>
    <scope>NUCLEOTIDE SEQUENCE [LARGE SCALE GENOMIC DNA]</scope>
    <source>
        <strain evidence="1 2">Marx 270</strain>
    </source>
</reference>
<dbReference type="OrthoDB" id="3269984at2759"/>
<dbReference type="InParanoid" id="A0A0C3NE42"/>
<dbReference type="AlphaFoldDB" id="A0A0C3NE42"/>
<accession>A0A0C3NE42</accession>
<proteinExistence type="predicted"/>
<gene>
    <name evidence="1" type="ORF">M404DRAFT_30592</name>
</gene>
<dbReference type="HOGENOM" id="CLU_1240568_0_0_1"/>
<reference evidence="2" key="2">
    <citation type="submission" date="2015-01" db="EMBL/GenBank/DDBJ databases">
        <title>Evolutionary Origins and Diversification of the Mycorrhizal Mutualists.</title>
        <authorList>
            <consortium name="DOE Joint Genome Institute"/>
            <consortium name="Mycorrhizal Genomics Consortium"/>
            <person name="Kohler A."/>
            <person name="Kuo A."/>
            <person name="Nagy L.G."/>
            <person name="Floudas D."/>
            <person name="Copeland A."/>
            <person name="Barry K.W."/>
            <person name="Cichocki N."/>
            <person name="Veneault-Fourrey C."/>
            <person name="LaButti K."/>
            <person name="Lindquist E.A."/>
            <person name="Lipzen A."/>
            <person name="Lundell T."/>
            <person name="Morin E."/>
            <person name="Murat C."/>
            <person name="Riley R."/>
            <person name="Ohm R."/>
            <person name="Sun H."/>
            <person name="Tunlid A."/>
            <person name="Henrissat B."/>
            <person name="Grigoriev I.V."/>
            <person name="Hibbett D.S."/>
            <person name="Martin F."/>
        </authorList>
    </citation>
    <scope>NUCLEOTIDE SEQUENCE [LARGE SCALE GENOMIC DNA]</scope>
    <source>
        <strain evidence="2">Marx 270</strain>
    </source>
</reference>
<evidence type="ECO:0000313" key="2">
    <source>
        <dbReference type="Proteomes" id="UP000054217"/>
    </source>
</evidence>
<protein>
    <submittedName>
        <fullName evidence="1">Uncharacterized protein</fullName>
    </submittedName>
</protein>
<organism evidence="1 2">
    <name type="scientific">Pisolithus tinctorius Marx 270</name>
    <dbReference type="NCBI Taxonomy" id="870435"/>
    <lineage>
        <taxon>Eukaryota</taxon>
        <taxon>Fungi</taxon>
        <taxon>Dikarya</taxon>
        <taxon>Basidiomycota</taxon>
        <taxon>Agaricomycotina</taxon>
        <taxon>Agaricomycetes</taxon>
        <taxon>Agaricomycetidae</taxon>
        <taxon>Boletales</taxon>
        <taxon>Sclerodermatineae</taxon>
        <taxon>Pisolithaceae</taxon>
        <taxon>Pisolithus</taxon>
    </lineage>
</organism>